<dbReference type="Proteomes" id="UP000035489">
    <property type="component" value="Unassembled WGS sequence"/>
</dbReference>
<dbReference type="PATRIC" id="fig|1225564.3.peg.2280"/>
<evidence type="ECO:0000313" key="2">
    <source>
        <dbReference type="EMBL" id="KLK93357.1"/>
    </source>
</evidence>
<gene>
    <name evidence="2" type="ORF">AA309_08400</name>
</gene>
<dbReference type="RefSeq" id="WP_047188560.1">
    <property type="nucleotide sequence ID" value="NZ_LCYG01000020.1"/>
</dbReference>
<dbReference type="EMBL" id="LCYG01000020">
    <property type="protein sequence ID" value="KLK93357.1"/>
    <property type="molecule type" value="Genomic_DNA"/>
</dbReference>
<reference evidence="2 3" key="1">
    <citation type="submission" date="2015-05" db="EMBL/GenBank/DDBJ databases">
        <title>Draft genome sequence of Microvirga vignae strain BR3299, a novel nitrogen fixing bacteria isolated from Brazil semi-aired region.</title>
        <authorList>
            <person name="Zilli J.E."/>
            <person name="Passos S.R."/>
            <person name="Leite J."/>
            <person name="Baldani J.I."/>
            <person name="Xavier G.R."/>
            <person name="Rumjaneck N.G."/>
            <person name="Simoes-Araujo J.L."/>
        </authorList>
    </citation>
    <scope>NUCLEOTIDE SEQUENCE [LARGE SCALE GENOMIC DNA]</scope>
    <source>
        <strain evidence="2 3">BR3299</strain>
    </source>
</reference>
<dbReference type="InterPro" id="IPR038740">
    <property type="entry name" value="BioF2-like_GNAT_dom"/>
</dbReference>
<evidence type="ECO:0000313" key="3">
    <source>
        <dbReference type="Proteomes" id="UP000035489"/>
    </source>
</evidence>
<dbReference type="InterPro" id="IPR016181">
    <property type="entry name" value="Acyl_CoA_acyltransferase"/>
</dbReference>
<sequence length="606" mass="68061">MDSSGTAINPAKTEIVRGTSADTLLQNAGFRQAWSELAAACPWSTIWQSWEYAETWLSVYRETYEPLLVIQRDEANGLIGLLPLAIQRNTGAIVHIGSGQAEYQAWLAYETHGNSFIEEALAALGRNYPGQRLKFKYLPPGSPIDWCGAGSAWESRVILREQKRPLLALGPNSRAEESLRKKSNKSRIHRLQRIATFRLVQLNTREELESILPTVAEYCDLRQGAINSLLPFREDPCKKEFWLRLIEKPGLVHASALMLGDSVIAAHIGPIDRSTVLLGIIAHSPFLAEHSPGKLLILLLASELGRQGFRELDLTPGGIYKDRFADHADQVYTLEIYFNRAAFVRAIGKARLHGVLAKAFGGRRHTIAKRARRIANTGVWTFLSHVTRTAFHKLLRHHEYNIYAISPKEVRHSDISPRLNVNCIADLLLYQPLGVADPSRTQFFLDSIEWLQAGARVYTFAEGGVLLHCAWLSNLKSSVEINSEDRIAPPKHACLLWNSYTHPTARDRFLQNCSVAQRLQDAAALPDIETILVRIDADDSRAKHALEEAGFMTCSIADRERRARWRFRLWSPWGNAHSERCNESGRQLAQRSESCEVASSPIDKSA</sequence>
<name>A0A0H1RL70_9HYPH</name>
<protein>
    <recommendedName>
        <fullName evidence="1">BioF2-like acetyltransferase domain-containing protein</fullName>
    </recommendedName>
</protein>
<proteinExistence type="predicted"/>
<dbReference type="OrthoDB" id="9808976at2"/>
<accession>A0A0H1RL70</accession>
<dbReference type="Pfam" id="PF13480">
    <property type="entry name" value="Acetyltransf_6"/>
    <property type="match status" value="1"/>
</dbReference>
<feature type="domain" description="BioF2-like acetyltransferase" evidence="1">
    <location>
        <begin position="183"/>
        <end position="317"/>
    </location>
</feature>
<comment type="caution">
    <text evidence="2">The sequence shown here is derived from an EMBL/GenBank/DDBJ whole genome shotgun (WGS) entry which is preliminary data.</text>
</comment>
<keyword evidence="3" id="KW-1185">Reference proteome</keyword>
<dbReference type="SUPFAM" id="SSF55729">
    <property type="entry name" value="Acyl-CoA N-acyltransferases (Nat)"/>
    <property type="match status" value="1"/>
</dbReference>
<dbReference type="AlphaFoldDB" id="A0A0H1RL70"/>
<evidence type="ECO:0000259" key="1">
    <source>
        <dbReference type="Pfam" id="PF13480"/>
    </source>
</evidence>
<organism evidence="2 3">
    <name type="scientific">Microvirga vignae</name>
    <dbReference type="NCBI Taxonomy" id="1225564"/>
    <lineage>
        <taxon>Bacteria</taxon>
        <taxon>Pseudomonadati</taxon>
        <taxon>Pseudomonadota</taxon>
        <taxon>Alphaproteobacteria</taxon>
        <taxon>Hyphomicrobiales</taxon>
        <taxon>Methylobacteriaceae</taxon>
        <taxon>Microvirga</taxon>
    </lineage>
</organism>